<protein>
    <submittedName>
        <fullName evidence="2">Uncharacterized protein</fullName>
    </submittedName>
</protein>
<evidence type="ECO:0000313" key="3">
    <source>
        <dbReference type="Proteomes" id="UP000030763"/>
    </source>
</evidence>
<feature type="non-terminal residue" evidence="2">
    <location>
        <position position="364"/>
    </location>
</feature>
<dbReference type="EMBL" id="HG720414">
    <property type="protein sequence ID" value="CDJ59436.1"/>
    <property type="molecule type" value="Genomic_DNA"/>
</dbReference>
<dbReference type="GeneID" id="25339731"/>
<sequence length="364" mass="40034">MASWLGADGVTIGNRHSKALLRSLAEREAGRPATPCWGAYWESEEPARGASDGIELALQQRAEGVEVAALSALLGTQFEAHKREILQKAETEAWGVINVRCQGRESASQQRLAIRLVKYAKDLRRARPDNPPIANEDRLKMLGELLDLQETASRLIQAALGTLQSYSLQHPGEAISLEAAHEFAEEMKRIVYIRRSQVFMSKHLSHLLLQFEASRLHGRLLRVKHPEDLREKPQMTLEELRAELTDPSTWFKNPLYTTQKPPKGESRAQQEPQNRHSAAPTSDQATKTPDGGRPPLPGHSTGQASFSDRREGEEQAQKSQAEVDSSNPEQTQQTSGGISPPSEAQSLGAAQALPHQAPATLAPA</sequence>
<evidence type="ECO:0000256" key="1">
    <source>
        <dbReference type="SAM" id="MobiDB-lite"/>
    </source>
</evidence>
<dbReference type="RefSeq" id="XP_013336084.1">
    <property type="nucleotide sequence ID" value="XM_013480630.1"/>
</dbReference>
<gene>
    <name evidence="2" type="ORF">EMWEY_00057450</name>
</gene>
<reference evidence="2" key="2">
    <citation type="submission" date="2013-10" db="EMBL/GenBank/DDBJ databases">
        <authorList>
            <person name="Aslett M."/>
        </authorList>
    </citation>
    <scope>NUCLEOTIDE SEQUENCE [LARGE SCALE GENOMIC DNA]</scope>
    <source>
        <strain evidence="2">Weybridge</strain>
    </source>
</reference>
<dbReference type="AlphaFoldDB" id="U6M5X4"/>
<keyword evidence="3" id="KW-1185">Reference proteome</keyword>
<organism evidence="2 3">
    <name type="scientific">Eimeria maxima</name>
    <name type="common">Coccidian parasite</name>
    <dbReference type="NCBI Taxonomy" id="5804"/>
    <lineage>
        <taxon>Eukaryota</taxon>
        <taxon>Sar</taxon>
        <taxon>Alveolata</taxon>
        <taxon>Apicomplexa</taxon>
        <taxon>Conoidasida</taxon>
        <taxon>Coccidia</taxon>
        <taxon>Eucoccidiorida</taxon>
        <taxon>Eimeriorina</taxon>
        <taxon>Eimeriidae</taxon>
        <taxon>Eimeria</taxon>
    </lineage>
</organism>
<feature type="compositionally biased region" description="Polar residues" evidence="1">
    <location>
        <begin position="269"/>
        <end position="287"/>
    </location>
</feature>
<dbReference type="OrthoDB" id="353213at2759"/>
<feature type="region of interest" description="Disordered" evidence="1">
    <location>
        <begin position="250"/>
        <end position="364"/>
    </location>
</feature>
<proteinExistence type="predicted"/>
<dbReference type="Proteomes" id="UP000030763">
    <property type="component" value="Unassembled WGS sequence"/>
</dbReference>
<feature type="compositionally biased region" description="Basic and acidic residues" evidence="1">
    <location>
        <begin position="307"/>
        <end position="316"/>
    </location>
</feature>
<feature type="compositionally biased region" description="Polar residues" evidence="1">
    <location>
        <begin position="250"/>
        <end position="260"/>
    </location>
</feature>
<feature type="compositionally biased region" description="Polar residues" evidence="1">
    <location>
        <begin position="317"/>
        <end position="345"/>
    </location>
</feature>
<evidence type="ECO:0000313" key="2">
    <source>
        <dbReference type="EMBL" id="CDJ59436.1"/>
    </source>
</evidence>
<dbReference type="VEuPathDB" id="ToxoDB:EMWEY_00057450"/>
<reference evidence="2" key="1">
    <citation type="submission" date="2013-10" db="EMBL/GenBank/DDBJ databases">
        <title>Genomic analysis of the causative agents of coccidiosis in chickens.</title>
        <authorList>
            <person name="Reid A.J."/>
            <person name="Blake D."/>
            <person name="Billington K."/>
            <person name="Browne H."/>
            <person name="Dunn M."/>
            <person name="Hung S."/>
            <person name="Kawahara F."/>
            <person name="Miranda-Saavedra D."/>
            <person name="Mourier T."/>
            <person name="Nagra H."/>
            <person name="Otto T.D."/>
            <person name="Rawlings N."/>
            <person name="Sanchez A."/>
            <person name="Sanders M."/>
            <person name="Subramaniam C."/>
            <person name="Tay Y."/>
            <person name="Dear P."/>
            <person name="Doerig C."/>
            <person name="Gruber A."/>
            <person name="Parkinson J."/>
            <person name="Shirley M."/>
            <person name="Wan K.L."/>
            <person name="Berriman M."/>
            <person name="Tomley F."/>
            <person name="Pain A."/>
        </authorList>
    </citation>
    <scope>NUCLEOTIDE SEQUENCE [LARGE SCALE GENOMIC DNA]</scope>
    <source>
        <strain evidence="2">Weybridge</strain>
    </source>
</reference>
<name>U6M5X4_EIMMA</name>
<accession>U6M5X4</accession>